<dbReference type="EMBL" id="DYVF01000059">
    <property type="protein sequence ID" value="HJG31713.1"/>
    <property type="molecule type" value="Genomic_DNA"/>
</dbReference>
<evidence type="ECO:0000313" key="6">
    <source>
        <dbReference type="Proteomes" id="UP000746751"/>
    </source>
</evidence>
<keyword evidence="1" id="KW-0805">Transcription regulation</keyword>
<dbReference type="Gene3D" id="1.10.10.10">
    <property type="entry name" value="Winged helix-like DNA-binding domain superfamily/Winged helix DNA-binding domain"/>
    <property type="match status" value="1"/>
</dbReference>
<dbReference type="AlphaFoldDB" id="A0A921IS26"/>
<evidence type="ECO:0000259" key="4">
    <source>
        <dbReference type="PROSITE" id="PS50995"/>
    </source>
</evidence>
<evidence type="ECO:0000256" key="1">
    <source>
        <dbReference type="ARBA" id="ARBA00023015"/>
    </source>
</evidence>
<evidence type="ECO:0000256" key="2">
    <source>
        <dbReference type="ARBA" id="ARBA00023125"/>
    </source>
</evidence>
<feature type="domain" description="HTH marR-type" evidence="4">
    <location>
        <begin position="1"/>
        <end position="143"/>
    </location>
</feature>
<reference evidence="5" key="1">
    <citation type="journal article" date="2021" name="PeerJ">
        <title>Extensive microbial diversity within the chicken gut microbiome revealed by metagenomics and culture.</title>
        <authorList>
            <person name="Gilroy R."/>
            <person name="Ravi A."/>
            <person name="Getino M."/>
            <person name="Pursley I."/>
            <person name="Horton D.L."/>
            <person name="Alikhan N.F."/>
            <person name="Baker D."/>
            <person name="Gharbi K."/>
            <person name="Hall N."/>
            <person name="Watson M."/>
            <person name="Adriaenssens E.M."/>
            <person name="Foster-Nyarko E."/>
            <person name="Jarju S."/>
            <person name="Secka A."/>
            <person name="Antonio M."/>
            <person name="Oren A."/>
            <person name="Chaudhuri R.R."/>
            <person name="La Ragione R."/>
            <person name="Hildebrand F."/>
            <person name="Pallen M.J."/>
        </authorList>
    </citation>
    <scope>NUCLEOTIDE SEQUENCE</scope>
    <source>
        <strain evidence="5">ChiGjej2B2-7701</strain>
    </source>
</reference>
<dbReference type="InterPro" id="IPR036388">
    <property type="entry name" value="WH-like_DNA-bd_sf"/>
</dbReference>
<dbReference type="GO" id="GO:0006950">
    <property type="term" value="P:response to stress"/>
    <property type="evidence" value="ECO:0007669"/>
    <property type="project" value="TreeGrafter"/>
</dbReference>
<dbReference type="InterPro" id="IPR036390">
    <property type="entry name" value="WH_DNA-bd_sf"/>
</dbReference>
<dbReference type="SMART" id="SM00347">
    <property type="entry name" value="HTH_MARR"/>
    <property type="match status" value="1"/>
</dbReference>
<dbReference type="GO" id="GO:0003677">
    <property type="term" value="F:DNA binding"/>
    <property type="evidence" value="ECO:0007669"/>
    <property type="project" value="UniProtKB-KW"/>
</dbReference>
<dbReference type="Pfam" id="PF12802">
    <property type="entry name" value="MarR_2"/>
    <property type="match status" value="1"/>
</dbReference>
<gene>
    <name evidence="5" type="ORF">K8U80_10030</name>
</gene>
<organism evidence="5 6">
    <name type="scientific">Collinsella ihumii</name>
    <dbReference type="NCBI Taxonomy" id="1720204"/>
    <lineage>
        <taxon>Bacteria</taxon>
        <taxon>Bacillati</taxon>
        <taxon>Actinomycetota</taxon>
        <taxon>Coriobacteriia</taxon>
        <taxon>Coriobacteriales</taxon>
        <taxon>Coriobacteriaceae</taxon>
        <taxon>Collinsella</taxon>
    </lineage>
</organism>
<dbReference type="Proteomes" id="UP000746751">
    <property type="component" value="Unassembled WGS sequence"/>
</dbReference>
<dbReference type="GO" id="GO:0003700">
    <property type="term" value="F:DNA-binding transcription factor activity"/>
    <property type="evidence" value="ECO:0007669"/>
    <property type="project" value="InterPro"/>
</dbReference>
<evidence type="ECO:0000256" key="3">
    <source>
        <dbReference type="ARBA" id="ARBA00023163"/>
    </source>
</evidence>
<dbReference type="InterPro" id="IPR000835">
    <property type="entry name" value="HTH_MarR-typ"/>
</dbReference>
<dbReference type="InterPro" id="IPR023187">
    <property type="entry name" value="Tscrpt_reg_MarR-type_CS"/>
</dbReference>
<accession>A0A921IS26</accession>
<keyword evidence="3" id="KW-0804">Transcription</keyword>
<dbReference type="SUPFAM" id="SSF46785">
    <property type="entry name" value="Winged helix' DNA-binding domain"/>
    <property type="match status" value="1"/>
</dbReference>
<sequence length="166" mass="18892">MEQDRPCAEEPNDPRELDCMYKEADRVYYLFARDCGLSTCAYWMLYDVERAGGTVEMRELSDSWAYSKQTINSAIKAMEAKGLIELGFVEGSRRNKTVSLTEAGEAFADRYIRPAQQAERRAFCSLTPQERRALLDHARAYTNALVEEMNRIRATAAERNGKGEDA</sequence>
<dbReference type="PROSITE" id="PS01117">
    <property type="entry name" value="HTH_MARR_1"/>
    <property type="match status" value="1"/>
</dbReference>
<comment type="caution">
    <text evidence="5">The sequence shown here is derived from an EMBL/GenBank/DDBJ whole genome shotgun (WGS) entry which is preliminary data.</text>
</comment>
<reference evidence="5" key="2">
    <citation type="submission" date="2021-09" db="EMBL/GenBank/DDBJ databases">
        <authorList>
            <person name="Gilroy R."/>
        </authorList>
    </citation>
    <scope>NUCLEOTIDE SEQUENCE</scope>
    <source>
        <strain evidence="5">ChiGjej2B2-7701</strain>
    </source>
</reference>
<evidence type="ECO:0000313" key="5">
    <source>
        <dbReference type="EMBL" id="HJG31713.1"/>
    </source>
</evidence>
<dbReference type="PANTHER" id="PTHR33164">
    <property type="entry name" value="TRANSCRIPTIONAL REGULATOR, MARR FAMILY"/>
    <property type="match status" value="1"/>
</dbReference>
<protein>
    <submittedName>
        <fullName evidence="5">MarR family winged helix-turn-helix transcriptional regulator</fullName>
    </submittedName>
</protein>
<name>A0A921IS26_9ACTN</name>
<keyword evidence="2" id="KW-0238">DNA-binding</keyword>
<dbReference type="PANTHER" id="PTHR33164:SF89">
    <property type="entry name" value="MARR FAMILY REGULATORY PROTEIN"/>
    <property type="match status" value="1"/>
</dbReference>
<proteinExistence type="predicted"/>
<dbReference type="PROSITE" id="PS50995">
    <property type="entry name" value="HTH_MARR_2"/>
    <property type="match status" value="1"/>
</dbReference>
<dbReference type="InterPro" id="IPR039422">
    <property type="entry name" value="MarR/SlyA-like"/>
</dbReference>